<dbReference type="Pfam" id="PF00148">
    <property type="entry name" value="Oxidored_nitro"/>
    <property type="match status" value="1"/>
</dbReference>
<dbReference type="Gene3D" id="1.20.89.10">
    <property type="entry name" value="Nitrogenase Molybdenum-iron Protein, subunit B, domain 4"/>
    <property type="match status" value="1"/>
</dbReference>
<dbReference type="InterPro" id="IPR000318">
    <property type="entry name" value="Nase_comp1_CS"/>
</dbReference>
<dbReference type="EMBL" id="DRMH01000097">
    <property type="protein sequence ID" value="HFC98247.1"/>
    <property type="molecule type" value="Genomic_DNA"/>
</dbReference>
<reference evidence="4" key="1">
    <citation type="journal article" date="2020" name="mSystems">
        <title>Genome- and Community-Level Interaction Insights into Carbon Utilization and Element Cycling Functions of Hydrothermarchaeota in Hydrothermal Sediment.</title>
        <authorList>
            <person name="Zhou Z."/>
            <person name="Liu Y."/>
            <person name="Xu W."/>
            <person name="Pan J."/>
            <person name="Luo Z.H."/>
            <person name="Li M."/>
        </authorList>
    </citation>
    <scope>NUCLEOTIDE SEQUENCE [LARGE SCALE GENOMIC DNA]</scope>
    <source>
        <strain evidence="4">HyVt-483</strain>
    </source>
</reference>
<dbReference type="PANTHER" id="PTHR33712">
    <property type="entry name" value="LIGHT-INDEPENDENT PROTOCHLOROPHYLLIDE REDUCTASE SUBUNIT B"/>
    <property type="match status" value="1"/>
</dbReference>
<accession>A0A7C3CGJ3</accession>
<comment type="caution">
    <text evidence="4">The sequence shown here is derived from an EMBL/GenBank/DDBJ whole genome shotgun (WGS) entry which is preliminary data.</text>
</comment>
<evidence type="ECO:0000313" key="4">
    <source>
        <dbReference type="EMBL" id="HFC98247.1"/>
    </source>
</evidence>
<dbReference type="Proteomes" id="UP000886043">
    <property type="component" value="Unassembled WGS sequence"/>
</dbReference>
<evidence type="ECO:0000256" key="1">
    <source>
        <dbReference type="ARBA" id="ARBA00011002"/>
    </source>
</evidence>
<sequence>MINQIINQVSEVPLEGITYKKLRPGKKPLTPEYIPPPPELVPAAKRAVCIDPSRTCMPFGAMWATLGVHRAIPFVQGAQGCTTYVRYTFSRVFREPASIASASFHEDAAVFGGRKNLVRGIRNLVCRYKPELIAIVTTCSSEVIGDDIQSFLAEALEMMEEEFGPEVLDLTRFVVVHTPSFAGSHVEGYNRAAKEFLKALSRRSGQPSEDLYFIPGFLMPGDLRELKHLLELMGVSFHVLFDISDTLDCPLVGMPNRIPYYPPGGTRVEEFVRAGDARAIFALSPDAGAAGAKWLSRRYQVPAFVLPMPLGVGNTDRLLKTVSEISGRPIPEAVRWERGILLDAMADTLHYTMMKRVALAGDPDFVAAATRFVCELGMIPTYILVGTKSASAAEEIWKTCEEYNCQPVLMNGSDQFEWEYALKQDPPDLILGHSRCVNISREIRVPLVRFGFPVYDRIGYQREPIVGYRGGERFLARIVNAILDHHYPDDRTHQ</sequence>
<dbReference type="PANTHER" id="PTHR33712:SF7">
    <property type="entry name" value="LIGHT-INDEPENDENT PROTOCHLOROPHYLLIDE REDUCTASE SUBUNIT B"/>
    <property type="match status" value="1"/>
</dbReference>
<protein>
    <submittedName>
        <fullName evidence="4">Nitrogenase</fullName>
    </submittedName>
</protein>
<dbReference type="SUPFAM" id="SSF53807">
    <property type="entry name" value="Helical backbone' metal receptor"/>
    <property type="match status" value="1"/>
</dbReference>
<dbReference type="Gene3D" id="3.40.50.1980">
    <property type="entry name" value="Nitrogenase molybdenum iron protein domain"/>
    <property type="match status" value="3"/>
</dbReference>
<dbReference type="InterPro" id="IPR050152">
    <property type="entry name" value="ChlB/BchB/BchZ"/>
</dbReference>
<organism evidence="4">
    <name type="scientific">Thermosulfurimonas dismutans</name>
    <dbReference type="NCBI Taxonomy" id="999894"/>
    <lineage>
        <taxon>Bacteria</taxon>
        <taxon>Pseudomonadati</taxon>
        <taxon>Thermodesulfobacteriota</taxon>
        <taxon>Thermodesulfobacteria</taxon>
        <taxon>Thermodesulfobacteriales</taxon>
        <taxon>Thermodesulfobacteriaceae</taxon>
        <taxon>Thermosulfurimonas</taxon>
    </lineage>
</organism>
<name>A0A7C3CGJ3_9BACT</name>
<comment type="similarity">
    <text evidence="1">Belongs to the NifD/NifK/NifE/NifN family.</text>
</comment>
<evidence type="ECO:0000259" key="3">
    <source>
        <dbReference type="Pfam" id="PF00148"/>
    </source>
</evidence>
<dbReference type="InterPro" id="IPR000510">
    <property type="entry name" value="Nase/OxRdtase_comp1"/>
</dbReference>
<dbReference type="CDD" id="cd01965">
    <property type="entry name" value="Nitrogenase_MoFe_beta_like"/>
    <property type="match status" value="1"/>
</dbReference>
<keyword evidence="2" id="KW-0535">Nitrogen fixation</keyword>
<proteinExistence type="inferred from homology"/>
<dbReference type="PROSITE" id="PS00090">
    <property type="entry name" value="NITROGENASE_1_2"/>
    <property type="match status" value="1"/>
</dbReference>
<feature type="domain" description="Nitrogenase/oxidoreductase component 1" evidence="3">
    <location>
        <begin position="56"/>
        <end position="482"/>
    </location>
</feature>
<gene>
    <name evidence="4" type="ORF">ENJ40_07315</name>
</gene>
<dbReference type="AlphaFoldDB" id="A0A7C3CGJ3"/>
<evidence type="ECO:0000256" key="2">
    <source>
        <dbReference type="ARBA" id="ARBA00023231"/>
    </source>
</evidence>
<dbReference type="GO" id="GO:0016163">
    <property type="term" value="F:nitrogenase activity"/>
    <property type="evidence" value="ECO:0007669"/>
    <property type="project" value="InterPro"/>
</dbReference>